<dbReference type="HAMAP" id="MF_00181">
    <property type="entry name" value="Cytosol_peptidase_M17"/>
    <property type="match status" value="1"/>
</dbReference>
<dbReference type="InterPro" id="IPR008283">
    <property type="entry name" value="Peptidase_M17_N"/>
</dbReference>
<dbReference type="Gene3D" id="3.40.630.10">
    <property type="entry name" value="Zn peptidases"/>
    <property type="match status" value="1"/>
</dbReference>
<dbReference type="EMBL" id="NVUL01000054">
    <property type="protein sequence ID" value="PCI76650.1"/>
    <property type="molecule type" value="Genomic_DNA"/>
</dbReference>
<dbReference type="NCBIfam" id="NF002074">
    <property type="entry name" value="PRK00913.1-4"/>
    <property type="match status" value="1"/>
</dbReference>
<dbReference type="GO" id="GO:0070006">
    <property type="term" value="F:metalloaminopeptidase activity"/>
    <property type="evidence" value="ECO:0007669"/>
    <property type="project" value="InterPro"/>
</dbReference>
<comment type="caution">
    <text evidence="10">The sequence shown here is derived from an EMBL/GenBank/DDBJ whole genome shotgun (WGS) entry which is preliminary data.</text>
</comment>
<dbReference type="Pfam" id="PF02789">
    <property type="entry name" value="Peptidase_M17_N"/>
    <property type="match status" value="1"/>
</dbReference>
<keyword evidence="8" id="KW-0479">Metal-binding</keyword>
<feature type="domain" description="Cytosol aminopeptidase" evidence="9">
    <location>
        <begin position="347"/>
        <end position="354"/>
    </location>
</feature>
<comment type="catalytic activity">
    <reaction evidence="2 8">
        <text>Release of an N-terminal amino acid, preferentially leucine, but not glutamic or aspartic acids.</text>
        <dbReference type="EC" id="3.4.11.10"/>
    </reaction>
</comment>
<dbReference type="EC" id="3.4.11.1" evidence="8"/>
<dbReference type="AlphaFoldDB" id="A0A2A4X285"/>
<dbReference type="SUPFAM" id="SSF52949">
    <property type="entry name" value="Macro domain-like"/>
    <property type="match status" value="1"/>
</dbReference>
<evidence type="ECO:0000313" key="10">
    <source>
        <dbReference type="EMBL" id="PCI76650.1"/>
    </source>
</evidence>
<feature type="active site" evidence="8">
    <location>
        <position position="353"/>
    </location>
</feature>
<keyword evidence="8" id="KW-0963">Cytoplasm</keyword>
<evidence type="ECO:0000256" key="7">
    <source>
        <dbReference type="ARBA" id="ARBA00023211"/>
    </source>
</evidence>
<feature type="binding site" evidence="8">
    <location>
        <position position="267"/>
    </location>
    <ligand>
        <name>Mn(2+)</name>
        <dbReference type="ChEBI" id="CHEBI:29035"/>
        <label>2</label>
    </ligand>
</feature>
<proteinExistence type="inferred from homology"/>
<feature type="binding site" evidence="8">
    <location>
        <position position="349"/>
    </location>
    <ligand>
        <name>Mn(2+)</name>
        <dbReference type="ChEBI" id="CHEBI:29035"/>
        <label>1</label>
    </ligand>
</feature>
<keyword evidence="6 8" id="KW-0378">Hydrolase</keyword>
<keyword evidence="7 8" id="KW-0464">Manganese</keyword>
<evidence type="ECO:0000256" key="8">
    <source>
        <dbReference type="HAMAP-Rule" id="MF_00181"/>
    </source>
</evidence>
<comment type="cofactor">
    <cofactor evidence="8">
        <name>Mn(2+)</name>
        <dbReference type="ChEBI" id="CHEBI:29035"/>
    </cofactor>
    <text evidence="8">Binds 2 manganese ions per subunit.</text>
</comment>
<evidence type="ECO:0000256" key="1">
    <source>
        <dbReference type="ARBA" id="ARBA00000135"/>
    </source>
</evidence>
<feature type="binding site" evidence="8">
    <location>
        <position position="290"/>
    </location>
    <ligand>
        <name>Mn(2+)</name>
        <dbReference type="ChEBI" id="CHEBI:29035"/>
        <label>2</label>
    </ligand>
</feature>
<dbReference type="InterPro" id="IPR023042">
    <property type="entry name" value="Peptidase_M17_leu_NH2_pept"/>
</dbReference>
<protein>
    <recommendedName>
        <fullName evidence="8">Probable cytosol aminopeptidase</fullName>
        <ecNumber evidence="8">3.4.11.1</ecNumber>
    </recommendedName>
    <alternativeName>
        <fullName evidence="8">Leucine aminopeptidase</fullName>
        <shortName evidence="8">LAP</shortName>
        <ecNumber evidence="8">3.4.11.10</ecNumber>
    </alternativeName>
    <alternativeName>
        <fullName evidence="8">Leucyl aminopeptidase</fullName>
    </alternativeName>
</protein>
<dbReference type="InterPro" id="IPR011356">
    <property type="entry name" value="Leucine_aapep/pepB"/>
</dbReference>
<dbReference type="GO" id="GO:0005737">
    <property type="term" value="C:cytoplasm"/>
    <property type="evidence" value="ECO:0007669"/>
    <property type="project" value="UniProtKB-SubCell"/>
</dbReference>
<dbReference type="EC" id="3.4.11.10" evidence="8"/>
<dbReference type="PANTHER" id="PTHR11963">
    <property type="entry name" value="LEUCINE AMINOPEPTIDASE-RELATED"/>
    <property type="match status" value="1"/>
</dbReference>
<feature type="binding site" evidence="8">
    <location>
        <position position="351"/>
    </location>
    <ligand>
        <name>Mn(2+)</name>
        <dbReference type="ChEBI" id="CHEBI:29035"/>
        <label>2</label>
    </ligand>
</feature>
<evidence type="ECO:0000256" key="4">
    <source>
        <dbReference type="ARBA" id="ARBA00022438"/>
    </source>
</evidence>
<evidence type="ECO:0000259" key="9">
    <source>
        <dbReference type="PROSITE" id="PS00631"/>
    </source>
</evidence>
<dbReference type="PRINTS" id="PR00481">
    <property type="entry name" value="LAMNOPPTDASE"/>
</dbReference>
<dbReference type="InterPro" id="IPR000819">
    <property type="entry name" value="Peptidase_M17_C"/>
</dbReference>
<keyword evidence="5 8" id="KW-0645">Protease</keyword>
<keyword evidence="4 8" id="KW-0031">Aminopeptidase</keyword>
<dbReference type="Proteomes" id="UP000218767">
    <property type="component" value="Unassembled WGS sequence"/>
</dbReference>
<feature type="active site" evidence="8">
    <location>
        <position position="279"/>
    </location>
</feature>
<dbReference type="Gene3D" id="3.40.220.10">
    <property type="entry name" value="Leucine Aminopeptidase, subunit E, domain 1"/>
    <property type="match status" value="1"/>
</dbReference>
<sequence>MKYSIKAGAADKINSDCIAVVVWNKGSLSEEAQLADKVSNKGISKIVRSEDFTGTLGQTQLVYNPVGLKSKRLLLIGGGERKKLDAKNAARMLTAGLKAVFASNSASVHFAVASLSVKDETAAWVFKRLAQEAETASYRYNETKSTKSKAVSVKLISVSPSKGVRRKSLEEALKSGSAIGAGINRARHLGNLPGNVCTPSYLADEATAIGKKHSSMKVKILGEKQMNRLKMGSLLSVSAGSAEEAKLIVMEYKGAKADSKPHVLVGKGVTFDTGGISLKGGGAMDEMKFDMCGAASVIGTMAAVAQLKLPINIVGLIGAVENMPSSTATKPGDIVTSMAGKTIEVLNTDAEGRLVLCDVLTYAERYKPRSVIDVATLTGAAVATFGSHVSALLSNDDKLSEALIASGKSSLDRVWPLPLWEEYQGLLNSNFADIANIGGPRAGTITAACFLSRFAEKFKWAHLDIAGTAWHSGAQKGATGRPVALLVEYLSQQKA</sequence>
<evidence type="ECO:0000256" key="2">
    <source>
        <dbReference type="ARBA" id="ARBA00000967"/>
    </source>
</evidence>
<comment type="similarity">
    <text evidence="3 8">Belongs to the peptidase M17 family.</text>
</comment>
<gene>
    <name evidence="8" type="primary">pepA</name>
    <name evidence="10" type="ORF">COB20_09990</name>
</gene>
<dbReference type="GO" id="GO:0006508">
    <property type="term" value="P:proteolysis"/>
    <property type="evidence" value="ECO:0007669"/>
    <property type="project" value="UniProtKB-KW"/>
</dbReference>
<comment type="catalytic activity">
    <reaction evidence="1 8">
        <text>Release of an N-terminal amino acid, Xaa-|-Yaa-, in which Xaa is preferably Leu, but may be other amino acids including Pro although not Arg or Lys, and Yaa may be Pro. Amino acid amides and methyl esters are also readily hydrolyzed, but rates on arylamides are exceedingly low.</text>
        <dbReference type="EC" id="3.4.11.1"/>
    </reaction>
</comment>
<feature type="binding site" evidence="8">
    <location>
        <position position="272"/>
    </location>
    <ligand>
        <name>Mn(2+)</name>
        <dbReference type="ChEBI" id="CHEBI:29035"/>
        <label>2</label>
    </ligand>
</feature>
<dbReference type="GO" id="GO:0030145">
    <property type="term" value="F:manganese ion binding"/>
    <property type="evidence" value="ECO:0007669"/>
    <property type="project" value="UniProtKB-UniRule"/>
</dbReference>
<feature type="binding site" evidence="8">
    <location>
        <position position="351"/>
    </location>
    <ligand>
        <name>Mn(2+)</name>
        <dbReference type="ChEBI" id="CHEBI:29035"/>
        <label>1</label>
    </ligand>
</feature>
<evidence type="ECO:0000256" key="5">
    <source>
        <dbReference type="ARBA" id="ARBA00022670"/>
    </source>
</evidence>
<evidence type="ECO:0000256" key="3">
    <source>
        <dbReference type="ARBA" id="ARBA00009528"/>
    </source>
</evidence>
<comment type="function">
    <text evidence="8">Presumably involved in the processing and regular turnover of intracellular proteins. Catalyzes the removal of unsubstituted N-terminal amino acids from various peptides.</text>
</comment>
<dbReference type="PROSITE" id="PS00631">
    <property type="entry name" value="CYTOSOL_AP"/>
    <property type="match status" value="1"/>
</dbReference>
<dbReference type="SUPFAM" id="SSF53187">
    <property type="entry name" value="Zn-dependent exopeptidases"/>
    <property type="match status" value="1"/>
</dbReference>
<dbReference type="PANTHER" id="PTHR11963:SF23">
    <property type="entry name" value="CYTOSOL AMINOPEPTIDASE"/>
    <property type="match status" value="1"/>
</dbReference>
<comment type="subcellular location">
    <subcellularLocation>
        <location evidence="8">Cytoplasm</location>
    </subcellularLocation>
</comment>
<dbReference type="CDD" id="cd00433">
    <property type="entry name" value="Peptidase_M17"/>
    <property type="match status" value="1"/>
</dbReference>
<feature type="binding site" evidence="8">
    <location>
        <position position="272"/>
    </location>
    <ligand>
        <name>Mn(2+)</name>
        <dbReference type="ChEBI" id="CHEBI:29035"/>
        <label>1</label>
    </ligand>
</feature>
<accession>A0A2A4X285</accession>
<dbReference type="Pfam" id="PF00883">
    <property type="entry name" value="Peptidase_M17"/>
    <property type="match status" value="1"/>
</dbReference>
<name>A0A2A4X285_9GAMM</name>
<reference evidence="11" key="1">
    <citation type="submission" date="2017-08" db="EMBL/GenBank/DDBJ databases">
        <title>A dynamic microbial community with high functional redundancy inhabits the cold, oxic subseafloor aquifer.</title>
        <authorList>
            <person name="Tully B.J."/>
            <person name="Wheat C.G."/>
            <person name="Glazer B.T."/>
            <person name="Huber J.A."/>
        </authorList>
    </citation>
    <scope>NUCLEOTIDE SEQUENCE [LARGE SCALE GENOMIC DNA]</scope>
</reference>
<dbReference type="InterPro" id="IPR043472">
    <property type="entry name" value="Macro_dom-like"/>
</dbReference>
<organism evidence="10 11">
    <name type="scientific">SAR86 cluster bacterium</name>
    <dbReference type="NCBI Taxonomy" id="2030880"/>
    <lineage>
        <taxon>Bacteria</taxon>
        <taxon>Pseudomonadati</taxon>
        <taxon>Pseudomonadota</taxon>
        <taxon>Gammaproteobacteria</taxon>
        <taxon>SAR86 cluster</taxon>
    </lineage>
</organism>
<evidence type="ECO:0000256" key="6">
    <source>
        <dbReference type="ARBA" id="ARBA00022801"/>
    </source>
</evidence>
<evidence type="ECO:0000313" key="11">
    <source>
        <dbReference type="Proteomes" id="UP000218767"/>
    </source>
</evidence>